<comment type="caution">
    <text evidence="1">The sequence shown here is derived from an EMBL/GenBank/DDBJ whole genome shotgun (WGS) entry which is preliminary data.</text>
</comment>
<sequence length="72" mass="8514">MGALKCQRSCISPFQYQIIHFPSIIHYPWMAPLSHIKAFICTRPNYHESRNHQWALPNSSRDIRTNFQDLLS</sequence>
<organism evidence="1 2">
    <name type="scientific">Halocaridina rubra</name>
    <name type="common">Hawaiian red shrimp</name>
    <dbReference type="NCBI Taxonomy" id="373956"/>
    <lineage>
        <taxon>Eukaryota</taxon>
        <taxon>Metazoa</taxon>
        <taxon>Ecdysozoa</taxon>
        <taxon>Arthropoda</taxon>
        <taxon>Crustacea</taxon>
        <taxon>Multicrustacea</taxon>
        <taxon>Malacostraca</taxon>
        <taxon>Eumalacostraca</taxon>
        <taxon>Eucarida</taxon>
        <taxon>Decapoda</taxon>
        <taxon>Pleocyemata</taxon>
        <taxon>Caridea</taxon>
        <taxon>Atyoidea</taxon>
        <taxon>Atyidae</taxon>
        <taxon>Halocaridina</taxon>
    </lineage>
</organism>
<reference evidence="1 2" key="1">
    <citation type="submission" date="2023-11" db="EMBL/GenBank/DDBJ databases">
        <title>Halocaridina rubra genome assembly.</title>
        <authorList>
            <person name="Smith C."/>
        </authorList>
    </citation>
    <scope>NUCLEOTIDE SEQUENCE [LARGE SCALE GENOMIC DNA]</scope>
    <source>
        <strain evidence="1">EP-1</strain>
        <tissue evidence="1">Whole</tissue>
    </source>
</reference>
<dbReference type="Proteomes" id="UP001381693">
    <property type="component" value="Unassembled WGS sequence"/>
</dbReference>
<accession>A0AAN8WRV6</accession>
<protein>
    <submittedName>
        <fullName evidence="1">Uncharacterized protein</fullName>
    </submittedName>
</protein>
<dbReference type="EMBL" id="JAXCGZ010015122">
    <property type="protein sequence ID" value="KAK7071191.1"/>
    <property type="molecule type" value="Genomic_DNA"/>
</dbReference>
<evidence type="ECO:0000313" key="2">
    <source>
        <dbReference type="Proteomes" id="UP001381693"/>
    </source>
</evidence>
<evidence type="ECO:0000313" key="1">
    <source>
        <dbReference type="EMBL" id="KAK7071191.1"/>
    </source>
</evidence>
<proteinExistence type="predicted"/>
<name>A0AAN8WRV6_HALRR</name>
<gene>
    <name evidence="1" type="ORF">SK128_006116</name>
</gene>
<dbReference type="AlphaFoldDB" id="A0AAN8WRV6"/>
<keyword evidence="2" id="KW-1185">Reference proteome</keyword>